<dbReference type="Pfam" id="PF00028">
    <property type="entry name" value="Cadherin"/>
    <property type="match status" value="3"/>
</dbReference>
<comment type="caution">
    <text evidence="6">The sequence shown here is derived from an EMBL/GenBank/DDBJ whole genome shotgun (WGS) entry which is preliminary data.</text>
</comment>
<dbReference type="PRINTS" id="PR00205">
    <property type="entry name" value="CADHERIN"/>
</dbReference>
<gene>
    <name evidence="6" type="ORF">ACFSUB_15945</name>
</gene>
<dbReference type="RefSeq" id="WP_380714279.1">
    <property type="nucleotide sequence ID" value="NZ_JBHUML010000006.1"/>
</dbReference>
<dbReference type="Proteomes" id="UP001597520">
    <property type="component" value="Unassembled WGS sequence"/>
</dbReference>
<evidence type="ECO:0000313" key="6">
    <source>
        <dbReference type="EMBL" id="MFD2706953.1"/>
    </source>
</evidence>
<keyword evidence="2" id="KW-1133">Transmembrane helix</keyword>
<dbReference type="InterPro" id="IPR015919">
    <property type="entry name" value="Cadherin-like_sf"/>
</dbReference>
<dbReference type="EMBL" id="JBHUML010000006">
    <property type="protein sequence ID" value="MFD2706953.1"/>
    <property type="molecule type" value="Genomic_DNA"/>
</dbReference>
<feature type="domain" description="Cadherin" evidence="5">
    <location>
        <begin position="303"/>
        <end position="388"/>
    </location>
</feature>
<dbReference type="Gene3D" id="2.60.220.30">
    <property type="match status" value="1"/>
</dbReference>
<feature type="signal peptide" evidence="4">
    <location>
        <begin position="1"/>
        <end position="26"/>
    </location>
</feature>
<evidence type="ECO:0000256" key="4">
    <source>
        <dbReference type="SAM" id="SignalP"/>
    </source>
</evidence>
<protein>
    <submittedName>
        <fullName evidence="6">Cadherin domain-containing protein</fullName>
    </submittedName>
</protein>
<keyword evidence="2" id="KW-0472">Membrane</keyword>
<feature type="domain" description="Cadherin" evidence="5">
    <location>
        <begin position="504"/>
        <end position="590"/>
    </location>
</feature>
<keyword evidence="4" id="KW-0732">Signal</keyword>
<dbReference type="InterPro" id="IPR000906">
    <property type="entry name" value="ZU5_dom"/>
</dbReference>
<name>A0ABW5T4M5_9BACI</name>
<dbReference type="PANTHER" id="PTHR24026:SF126">
    <property type="entry name" value="PROTOCADHERIN FAT 4"/>
    <property type="match status" value="1"/>
</dbReference>
<proteinExistence type="predicted"/>
<dbReference type="Pfam" id="PF00791">
    <property type="entry name" value="ZU5"/>
    <property type="match status" value="1"/>
</dbReference>
<feature type="chain" id="PRO_5046401495" evidence="4">
    <location>
        <begin position="27"/>
        <end position="957"/>
    </location>
</feature>
<dbReference type="InterPro" id="IPR025883">
    <property type="entry name" value="Cadherin-like_domain"/>
</dbReference>
<dbReference type="PROSITE" id="PS50268">
    <property type="entry name" value="CADHERIN_2"/>
    <property type="match status" value="5"/>
</dbReference>
<evidence type="ECO:0000256" key="3">
    <source>
        <dbReference type="SAM" id="MobiDB-lite"/>
    </source>
</evidence>
<dbReference type="Pfam" id="PF12733">
    <property type="entry name" value="Cadherin-like"/>
    <property type="match status" value="1"/>
</dbReference>
<evidence type="ECO:0000256" key="2">
    <source>
        <dbReference type="ARBA" id="ARBA00022989"/>
    </source>
</evidence>
<reference evidence="7" key="1">
    <citation type="journal article" date="2019" name="Int. J. Syst. Evol. Microbiol.">
        <title>The Global Catalogue of Microorganisms (GCM) 10K type strain sequencing project: providing services to taxonomists for standard genome sequencing and annotation.</title>
        <authorList>
            <consortium name="The Broad Institute Genomics Platform"/>
            <consortium name="The Broad Institute Genome Sequencing Center for Infectious Disease"/>
            <person name="Wu L."/>
            <person name="Ma J."/>
        </authorList>
    </citation>
    <scope>NUCLEOTIDE SEQUENCE [LARGE SCALE GENOMIC DNA]</scope>
    <source>
        <strain evidence="7">KCTC 33792</strain>
    </source>
</reference>
<keyword evidence="7" id="KW-1185">Reference proteome</keyword>
<feature type="compositionally biased region" description="Gly residues" evidence="3">
    <location>
        <begin position="787"/>
        <end position="796"/>
    </location>
</feature>
<accession>A0ABW5T4M5</accession>
<feature type="compositionally biased region" description="Acidic residues" evidence="3">
    <location>
        <begin position="801"/>
        <end position="811"/>
    </location>
</feature>
<organism evidence="6 7">
    <name type="scientific">Salibacterium lacus</name>
    <dbReference type="NCBI Taxonomy" id="1898109"/>
    <lineage>
        <taxon>Bacteria</taxon>
        <taxon>Bacillati</taxon>
        <taxon>Bacillota</taxon>
        <taxon>Bacilli</taxon>
        <taxon>Bacillales</taxon>
        <taxon>Bacillaceae</taxon>
    </lineage>
</organism>
<dbReference type="CDD" id="cd11304">
    <property type="entry name" value="Cadherin_repeat"/>
    <property type="match status" value="5"/>
</dbReference>
<dbReference type="SMART" id="SM00112">
    <property type="entry name" value="CA"/>
    <property type="match status" value="5"/>
</dbReference>
<dbReference type="Gene3D" id="2.60.40.60">
    <property type="entry name" value="Cadherins"/>
    <property type="match status" value="5"/>
</dbReference>
<dbReference type="PANTHER" id="PTHR24026">
    <property type="entry name" value="FAT ATYPICAL CADHERIN-RELATED"/>
    <property type="match status" value="1"/>
</dbReference>
<feature type="domain" description="Cadherin" evidence="5">
    <location>
        <begin position="589"/>
        <end position="700"/>
    </location>
</feature>
<feature type="region of interest" description="Disordered" evidence="3">
    <location>
        <begin position="771"/>
        <end position="835"/>
    </location>
</feature>
<evidence type="ECO:0000259" key="5">
    <source>
        <dbReference type="PROSITE" id="PS50268"/>
    </source>
</evidence>
<sequence length="957" mass="103084">MRIIKKGAGISLFLLCITGMGITAEAKAVVHDYNDEPFPTDGADSSVVEVDGHEFVYEVMERSSSEVEGLKVDNYGEAASGYGNSAVFRNSTGDALSIRRKDGETFQFISLEAGMVNSHSFYIRGYKDGDIVEGAEVEITKVDGFENYAFPEPVEVDEIKLEHDHSDTNTLIFDNFTFDPMTNEPPVITSAGTVSVEENETDVTTVEAEDPDGGDVTYGVSGTDASHFDINPETGELTFRNPPDFEEPADENKDNTFEAVVTADDGEHTAQKDIMIEMLNVNDNVPVIKSGADVSLAEGDTDVTTVTAEDDDGDTLSYGLDGGEDVSYFEIKEDTGELTLTENLDFEAPVDENNDNKYEVIVSALDGRYKATQDLTVTITDENEAPEITSEDAVTVMENKADVTTVEAEDPEGDTLAYSITGGSDDAMFRMDASTGALQFKNTPDYERPEDSDAGNDYEVDVQVDDGDMAVEQSIMVEVENINDNAPEITSDDSVLSPEDTSKVMTVTAEDVDGGALGYEVTGGADASYFEMDTITGELRFNEAPDFEEPADENGDNEYQVEVKADDGELQTTQQITVLVTNKNDHPPVVAEETFQINDDVTNGTVIGTVDASDADGDDVHYKIASGSNGDVFSIDKSTGSLTLLDTDALESGSSYTLTVEADDGKHQTQADITIQTETGNIYLKQLEISTGALSFEPETTNYSLQLAGDVTEVKVTPYAAADNETISVNGNIVTSGQKSGGIPLDAGENTITIDVSGKNGAKTTYKLSVTRADSENEDEDESNDGSSGGSGGSSGSGTDSDSEGESEDVGPEGGSVEMDGISLSLPENAVSRDEEITVERVTEDLPEEQQPEGQIIMSDVFQLKKESEAPFDKPVTISVPYDKDKVHPLQQKVSLYGRNEEKEWMELDDIVIQIEDGVVTGKTNEAVTVAVQASAPGERYMDEWRLSALRFLSMIQ</sequence>
<keyword evidence="1" id="KW-0812">Transmembrane</keyword>
<feature type="domain" description="Cadherin" evidence="5">
    <location>
        <begin position="188"/>
        <end position="288"/>
    </location>
</feature>
<evidence type="ECO:0000313" key="7">
    <source>
        <dbReference type="Proteomes" id="UP001597520"/>
    </source>
</evidence>
<evidence type="ECO:0000256" key="1">
    <source>
        <dbReference type="ARBA" id="ARBA00022692"/>
    </source>
</evidence>
<dbReference type="InterPro" id="IPR002126">
    <property type="entry name" value="Cadherin-like_dom"/>
</dbReference>
<feature type="domain" description="Cadherin" evidence="5">
    <location>
        <begin position="388"/>
        <end position="489"/>
    </location>
</feature>
<dbReference type="SUPFAM" id="SSF49313">
    <property type="entry name" value="Cadherin-like"/>
    <property type="match status" value="5"/>
</dbReference>